<name>A0AAE0EF64_9ROSI</name>
<dbReference type="SUPFAM" id="SSF56672">
    <property type="entry name" value="DNA/RNA polymerases"/>
    <property type="match status" value="1"/>
</dbReference>
<protein>
    <recommendedName>
        <fullName evidence="1">Reverse transcriptase domain-containing protein</fullName>
    </recommendedName>
</protein>
<proteinExistence type="predicted"/>
<dbReference type="CDD" id="cd01650">
    <property type="entry name" value="RT_nLTR_like"/>
    <property type="match status" value="1"/>
</dbReference>
<organism evidence="2 3">
    <name type="scientific">Dipteronia sinensis</name>
    <dbReference type="NCBI Taxonomy" id="43782"/>
    <lineage>
        <taxon>Eukaryota</taxon>
        <taxon>Viridiplantae</taxon>
        <taxon>Streptophyta</taxon>
        <taxon>Embryophyta</taxon>
        <taxon>Tracheophyta</taxon>
        <taxon>Spermatophyta</taxon>
        <taxon>Magnoliopsida</taxon>
        <taxon>eudicotyledons</taxon>
        <taxon>Gunneridae</taxon>
        <taxon>Pentapetalae</taxon>
        <taxon>rosids</taxon>
        <taxon>malvids</taxon>
        <taxon>Sapindales</taxon>
        <taxon>Sapindaceae</taxon>
        <taxon>Hippocastanoideae</taxon>
        <taxon>Acereae</taxon>
        <taxon>Dipteronia</taxon>
    </lineage>
</organism>
<comment type="caution">
    <text evidence="2">The sequence shown here is derived from an EMBL/GenBank/DDBJ whole genome shotgun (WGS) entry which is preliminary data.</text>
</comment>
<feature type="domain" description="Reverse transcriptase" evidence="1">
    <location>
        <begin position="70"/>
        <end position="247"/>
    </location>
</feature>
<dbReference type="PROSITE" id="PS50878">
    <property type="entry name" value="RT_POL"/>
    <property type="match status" value="1"/>
</dbReference>
<dbReference type="Proteomes" id="UP001281410">
    <property type="component" value="Unassembled WGS sequence"/>
</dbReference>
<evidence type="ECO:0000313" key="2">
    <source>
        <dbReference type="EMBL" id="KAK3226086.1"/>
    </source>
</evidence>
<dbReference type="PANTHER" id="PTHR46890">
    <property type="entry name" value="NON-LTR RETROLELEMENT REVERSE TRANSCRIPTASE-LIKE PROTEIN-RELATED"/>
    <property type="match status" value="1"/>
</dbReference>
<dbReference type="Pfam" id="PF00078">
    <property type="entry name" value="RVT_1"/>
    <property type="match status" value="1"/>
</dbReference>
<dbReference type="AlphaFoldDB" id="A0AAE0EF64"/>
<gene>
    <name evidence="2" type="ORF">Dsin_005948</name>
</gene>
<dbReference type="PANTHER" id="PTHR46890:SF48">
    <property type="entry name" value="RNA-DIRECTED DNA POLYMERASE"/>
    <property type="match status" value="1"/>
</dbReference>
<reference evidence="2" key="1">
    <citation type="journal article" date="2023" name="Plant J.">
        <title>Genome sequences and population genomics provide insights into the demographic history, inbreeding, and mutation load of two 'living fossil' tree species of Dipteronia.</title>
        <authorList>
            <person name="Feng Y."/>
            <person name="Comes H.P."/>
            <person name="Chen J."/>
            <person name="Zhu S."/>
            <person name="Lu R."/>
            <person name="Zhang X."/>
            <person name="Li P."/>
            <person name="Qiu J."/>
            <person name="Olsen K.M."/>
            <person name="Qiu Y."/>
        </authorList>
    </citation>
    <scope>NUCLEOTIDE SEQUENCE</scope>
    <source>
        <strain evidence="2">NBL</strain>
    </source>
</reference>
<sequence>MDHILHGVHPKLLASLRDFLDSVFTTKEIKKKTVFDIGVMKAPGRDGLPALLYQIFWDKVGPSMVKDCLGCLNDGHSLEKMNDTLISLIPKKKVLDRILDFRPISLCNVLYKIVAKSIANQFRQTLDGIISEAQSAFILGRLISDNIMVSFECMHMIKRRKRKRGSMAIKLDMSKAYDRMEWTFVEHILWKLGFSDRWINLIIRCILSASYSFMLNKEVCGYIKPTLGLRQGDPLSSYLFIICAEGF</sequence>
<keyword evidence="3" id="KW-1185">Reference proteome</keyword>
<evidence type="ECO:0000313" key="3">
    <source>
        <dbReference type="Proteomes" id="UP001281410"/>
    </source>
</evidence>
<dbReference type="EMBL" id="JANJYJ010000002">
    <property type="protein sequence ID" value="KAK3226086.1"/>
    <property type="molecule type" value="Genomic_DNA"/>
</dbReference>
<accession>A0AAE0EF64</accession>
<evidence type="ECO:0000259" key="1">
    <source>
        <dbReference type="PROSITE" id="PS50878"/>
    </source>
</evidence>
<dbReference type="InterPro" id="IPR000477">
    <property type="entry name" value="RT_dom"/>
</dbReference>
<dbReference type="InterPro" id="IPR043502">
    <property type="entry name" value="DNA/RNA_pol_sf"/>
</dbReference>
<dbReference type="InterPro" id="IPR052343">
    <property type="entry name" value="Retrotransposon-Effector_Assoc"/>
</dbReference>